<dbReference type="AlphaFoldDB" id="A0A2P7MUV5"/>
<dbReference type="PANTHER" id="PTHR37423:SF5">
    <property type="entry name" value="SOLUBLE LYTIC MUREIN TRANSGLYCOSYLASE"/>
    <property type="match status" value="1"/>
</dbReference>
<dbReference type="OrthoDB" id="9815002at2"/>
<dbReference type="GO" id="GO:0000270">
    <property type="term" value="P:peptidoglycan metabolic process"/>
    <property type="evidence" value="ECO:0007669"/>
    <property type="project" value="InterPro"/>
</dbReference>
<dbReference type="PROSITE" id="PS00922">
    <property type="entry name" value="TRANSGLYCOSYLASE"/>
    <property type="match status" value="1"/>
</dbReference>
<dbReference type="Proteomes" id="UP000243002">
    <property type="component" value="Unassembled WGS sequence"/>
</dbReference>
<evidence type="ECO:0000313" key="4">
    <source>
        <dbReference type="EMBL" id="PSJ05030.1"/>
    </source>
</evidence>
<dbReference type="GO" id="GO:0042597">
    <property type="term" value="C:periplasmic space"/>
    <property type="evidence" value="ECO:0007669"/>
    <property type="project" value="InterPro"/>
</dbReference>
<evidence type="ECO:0000259" key="3">
    <source>
        <dbReference type="Pfam" id="PF01464"/>
    </source>
</evidence>
<organism evidence="4 5">
    <name type="scientific">Cyanobium usitatum str. Tous</name>
    <dbReference type="NCBI Taxonomy" id="2116684"/>
    <lineage>
        <taxon>Bacteria</taxon>
        <taxon>Bacillati</taxon>
        <taxon>Cyanobacteriota</taxon>
        <taxon>Cyanophyceae</taxon>
        <taxon>Synechococcales</taxon>
        <taxon>Prochlorococcaceae</taxon>
        <taxon>Cyanobium</taxon>
    </lineage>
</organism>
<dbReference type="Pfam" id="PF01464">
    <property type="entry name" value="SLT"/>
    <property type="match status" value="1"/>
</dbReference>
<dbReference type="GO" id="GO:0004553">
    <property type="term" value="F:hydrolase activity, hydrolyzing O-glycosyl compounds"/>
    <property type="evidence" value="ECO:0007669"/>
    <property type="project" value="InterPro"/>
</dbReference>
<dbReference type="PANTHER" id="PTHR37423">
    <property type="entry name" value="SOLUBLE LYTIC MUREIN TRANSGLYCOSYLASE-RELATED"/>
    <property type="match status" value="1"/>
</dbReference>
<keyword evidence="2" id="KW-0732">Signal</keyword>
<dbReference type="SUPFAM" id="SSF53955">
    <property type="entry name" value="Lysozyme-like"/>
    <property type="match status" value="1"/>
</dbReference>
<accession>A0A2P7MUV5</accession>
<proteinExistence type="inferred from homology"/>
<comment type="similarity">
    <text evidence="1">Belongs to the transglycosylase Slt family.</text>
</comment>
<dbReference type="InterPro" id="IPR019734">
    <property type="entry name" value="TPR_rpt"/>
</dbReference>
<dbReference type="SUPFAM" id="SSF48435">
    <property type="entry name" value="Bacterial muramidases"/>
    <property type="match status" value="1"/>
</dbReference>
<dbReference type="GO" id="GO:0016020">
    <property type="term" value="C:membrane"/>
    <property type="evidence" value="ECO:0007669"/>
    <property type="project" value="InterPro"/>
</dbReference>
<evidence type="ECO:0000256" key="2">
    <source>
        <dbReference type="ARBA" id="ARBA00022729"/>
    </source>
</evidence>
<keyword evidence="5" id="KW-1185">Reference proteome</keyword>
<dbReference type="InterPro" id="IPR008258">
    <property type="entry name" value="Transglycosylase_SLT_dom_1"/>
</dbReference>
<evidence type="ECO:0000313" key="5">
    <source>
        <dbReference type="Proteomes" id="UP000243002"/>
    </source>
</evidence>
<dbReference type="Pfam" id="PF13174">
    <property type="entry name" value="TPR_6"/>
    <property type="match status" value="2"/>
</dbReference>
<evidence type="ECO:0000256" key="1">
    <source>
        <dbReference type="ARBA" id="ARBA00007734"/>
    </source>
</evidence>
<dbReference type="CDD" id="cd13401">
    <property type="entry name" value="Slt70-like"/>
    <property type="match status" value="1"/>
</dbReference>
<dbReference type="EMBL" id="PXXO01000008">
    <property type="protein sequence ID" value="PSJ05030.1"/>
    <property type="molecule type" value="Genomic_DNA"/>
</dbReference>
<reference evidence="4 5" key="1">
    <citation type="journal article" date="2018" name="Environ. Microbiol.">
        <title>Ecological and genomic features of two widespread freshwater picocyanobacteria.</title>
        <authorList>
            <person name="Cabello-Yeves P.J."/>
            <person name="Picazo A."/>
            <person name="Camacho A."/>
            <person name="Callieri C."/>
            <person name="Rosselli R."/>
            <person name="Roda-Garcia J.J."/>
            <person name="Coutinho F.H."/>
            <person name="Rodriguez-Valera F."/>
        </authorList>
    </citation>
    <scope>NUCLEOTIDE SEQUENCE [LARGE SCALE GENOMIC DNA]</scope>
    <source>
        <strain evidence="4 5">Tous</strain>
    </source>
</reference>
<dbReference type="GO" id="GO:0008933">
    <property type="term" value="F:peptidoglycan lytic transglycosylase activity"/>
    <property type="evidence" value="ECO:0007669"/>
    <property type="project" value="InterPro"/>
</dbReference>
<dbReference type="Gene3D" id="1.10.530.10">
    <property type="match status" value="1"/>
</dbReference>
<name>A0A2P7MUV5_9CYAN</name>
<protein>
    <submittedName>
        <fullName evidence="4">Murein transglycosylase</fullName>
    </submittedName>
</protein>
<comment type="caution">
    <text evidence="4">The sequence shown here is derived from an EMBL/GenBank/DDBJ whole genome shotgun (WGS) entry which is preliminary data.</text>
</comment>
<gene>
    <name evidence="4" type="ORF">C7K55_08465</name>
</gene>
<dbReference type="InterPro" id="IPR023346">
    <property type="entry name" value="Lysozyme-like_dom_sf"/>
</dbReference>
<sequence length="666" mass="71356">MPLARLPLLLALTCLGSGAALVGGRALLTLIPAPDPSTPTPTLKRLRRFSPDPERRREASLLLLPRQAKGDLAGERRLLRGQGWGGDELAALVLKRDALAAESLGDQAAAQQRWQQLVRRFPDTPASADGLYALGRQQSQLRQKLRSRFAAHPAALAAAVEAGPSDADRLQAALHLARHGVRWPGAGPRLRQACQSTAAAATPGQRDQLARGLAQLGDSAAALSCLKGSPPSPATQLALSRALLGGGSQQQAQAESLLLQLAKSAPRSSQASEAAALLSEQPGPRALQALKGLPSALQDTAPVQARRAMESGDIGATLAVLQRWPNDPASWELQWQQARQALLKRQWATATTLLSAPIGRELPVGLVGRQRFWLGFSQKQQGATAQAQRTWSDLIKQHPGGYYGWRAAVRLGRGDLNLDPRSSPALVQPQWHPLGSGDWQIDRLWRLGQPLEAWEHWRTERSSPPTSPQELITEGRLRRAVGDHWIGLGQLEQASLRLPVNANCALAQQLELDLQTASFVAELEEAGSTAGVPATLLAAVAKQESRFSPGVSSGAGAIGLLQLMPATAAELAGTPLAADDLTDPARNAQLGALYLKQLLGQWQGNPVLMAASYNAGPGATAGWVTPQLQQEPELWIEAIPYPETRLYVKKVLGNFWNFQERPLASC</sequence>
<dbReference type="InterPro" id="IPR008939">
    <property type="entry name" value="Lytic_TGlycosylase_superhlx_U"/>
</dbReference>
<feature type="domain" description="Transglycosylase SLT" evidence="3">
    <location>
        <begin position="525"/>
        <end position="630"/>
    </location>
</feature>
<dbReference type="InterPro" id="IPR000189">
    <property type="entry name" value="Transglyc_AS"/>
</dbReference>